<organism evidence="3 4">
    <name type="scientific">Sphingorhabdus lutea</name>
    <dbReference type="NCBI Taxonomy" id="1913578"/>
    <lineage>
        <taxon>Bacteria</taxon>
        <taxon>Pseudomonadati</taxon>
        <taxon>Pseudomonadota</taxon>
        <taxon>Alphaproteobacteria</taxon>
        <taxon>Sphingomonadales</taxon>
        <taxon>Sphingomonadaceae</taxon>
        <taxon>Sphingorhabdus</taxon>
    </lineage>
</organism>
<dbReference type="Gene3D" id="3.40.50.10330">
    <property type="entry name" value="Probable inorganic polyphosphate/atp-NAD kinase, domain 1"/>
    <property type="match status" value="1"/>
</dbReference>
<accession>A0A1L3J9B7</accession>
<dbReference type="SUPFAM" id="SSF111331">
    <property type="entry name" value="NAD kinase/diacylglycerol kinase-like"/>
    <property type="match status" value="1"/>
</dbReference>
<keyword evidence="4" id="KW-1185">Reference proteome</keyword>
<evidence type="ECO:0000313" key="3">
    <source>
        <dbReference type="EMBL" id="APG61701.1"/>
    </source>
</evidence>
<evidence type="ECO:0000259" key="2">
    <source>
        <dbReference type="Pfam" id="PF19279"/>
    </source>
</evidence>
<dbReference type="EMBL" id="CP018154">
    <property type="protein sequence ID" value="APG61701.1"/>
    <property type="molecule type" value="Genomic_DNA"/>
</dbReference>
<sequence>MKILLAYNGCAGSFCPNLLAMLRQKLEQSGHEIFTCDSHDGILCEQMGRMDHICIIGGDGTLRDVVARLSPDEHLPSFSIFPLGTINLIAREAGFNQNIDALVKRINAHGHDIHKCKKHYGCTMNGENFLACASISPDSYAVAQLSPSLKRKIGRMAYCAAFLQNFWVWPRPNLSILADGKHFKGEAAFLLKGKFYAGPWNLSPKANVQHEKIELIILPTARRRDYLRLMLSAMISRKFVSPKWAFISCTNIAISGDKADIPVQADGDFTGHLPINAQIDNRPIYFI</sequence>
<protein>
    <submittedName>
        <fullName evidence="3">Uncharacterized protein</fullName>
    </submittedName>
</protein>
<gene>
    <name evidence="3" type="ORF">LPB140_01335</name>
</gene>
<dbReference type="Proteomes" id="UP000242561">
    <property type="component" value="Chromosome"/>
</dbReference>
<dbReference type="KEGG" id="sphl:LPB140_01335"/>
<dbReference type="STRING" id="1913578.LPB140_01335"/>
<dbReference type="Gene3D" id="2.60.200.40">
    <property type="match status" value="1"/>
</dbReference>
<dbReference type="InterPro" id="IPR016064">
    <property type="entry name" value="NAD/diacylglycerol_kinase_sf"/>
</dbReference>
<dbReference type="Pfam" id="PF00781">
    <property type="entry name" value="DAGK_cat"/>
    <property type="match status" value="1"/>
</dbReference>
<evidence type="ECO:0000259" key="1">
    <source>
        <dbReference type="Pfam" id="PF00781"/>
    </source>
</evidence>
<name>A0A1L3J9B7_9SPHN</name>
<dbReference type="InterPro" id="IPR045540">
    <property type="entry name" value="YegS/DAGK_C"/>
</dbReference>
<dbReference type="Pfam" id="PF19279">
    <property type="entry name" value="YegS_C"/>
    <property type="match status" value="1"/>
</dbReference>
<feature type="domain" description="YegS/DAGK C-terminal" evidence="2">
    <location>
        <begin position="142"/>
        <end position="279"/>
    </location>
</feature>
<dbReference type="GO" id="GO:0016301">
    <property type="term" value="F:kinase activity"/>
    <property type="evidence" value="ECO:0007669"/>
    <property type="project" value="InterPro"/>
</dbReference>
<proteinExistence type="predicted"/>
<dbReference type="InterPro" id="IPR001206">
    <property type="entry name" value="Diacylglycerol_kinase_cat_dom"/>
</dbReference>
<dbReference type="RefSeq" id="WP_072558347.1">
    <property type="nucleotide sequence ID" value="NZ_CP018154.1"/>
</dbReference>
<dbReference type="AlphaFoldDB" id="A0A1L3J9B7"/>
<reference evidence="3 4" key="1">
    <citation type="submission" date="2016-11" db="EMBL/GenBank/DDBJ databases">
        <title>Sphingorhabdus sp. LPB0140, isolated from marine environment.</title>
        <authorList>
            <person name="Kim E."/>
            <person name="Yi H."/>
        </authorList>
    </citation>
    <scope>NUCLEOTIDE SEQUENCE [LARGE SCALE GENOMIC DNA]</scope>
    <source>
        <strain evidence="3 4">LPB0140</strain>
    </source>
</reference>
<dbReference type="OrthoDB" id="9815110at2"/>
<evidence type="ECO:0000313" key="4">
    <source>
        <dbReference type="Proteomes" id="UP000242561"/>
    </source>
</evidence>
<dbReference type="InterPro" id="IPR017438">
    <property type="entry name" value="ATP-NAD_kinase_N"/>
</dbReference>
<feature type="domain" description="DAGKc" evidence="1">
    <location>
        <begin position="4"/>
        <end position="109"/>
    </location>
</feature>